<organism evidence="1 2">
    <name type="scientific">Halomonas shengliensis</name>
    <dbReference type="NCBI Taxonomy" id="419597"/>
    <lineage>
        <taxon>Bacteria</taxon>
        <taxon>Pseudomonadati</taxon>
        <taxon>Pseudomonadota</taxon>
        <taxon>Gammaproteobacteria</taxon>
        <taxon>Oceanospirillales</taxon>
        <taxon>Halomonadaceae</taxon>
        <taxon>Halomonas</taxon>
    </lineage>
</organism>
<dbReference type="EMBL" id="FNIV01000005">
    <property type="protein sequence ID" value="SDO28514.1"/>
    <property type="molecule type" value="Genomic_DNA"/>
</dbReference>
<evidence type="ECO:0008006" key="3">
    <source>
        <dbReference type="Google" id="ProtNLM"/>
    </source>
</evidence>
<reference evidence="2" key="1">
    <citation type="submission" date="2016-10" db="EMBL/GenBank/DDBJ databases">
        <authorList>
            <person name="Varghese N."/>
            <person name="Submissions S."/>
        </authorList>
    </citation>
    <scope>NUCLEOTIDE SEQUENCE [LARGE SCALE GENOMIC DNA]</scope>
    <source>
        <strain evidence="2">CGMCC 1.6444</strain>
    </source>
</reference>
<name>A0A1H0IAM3_9GAMM</name>
<evidence type="ECO:0000313" key="2">
    <source>
        <dbReference type="Proteomes" id="UP000199075"/>
    </source>
</evidence>
<gene>
    <name evidence="1" type="ORF">SAMN04487957_10550</name>
</gene>
<protein>
    <recommendedName>
        <fullName evidence="3">Morphogenetic protein</fullName>
    </recommendedName>
</protein>
<dbReference type="RefSeq" id="WP_089678340.1">
    <property type="nucleotide sequence ID" value="NZ_FNIV01000005.1"/>
</dbReference>
<sequence>MKERPILFNGEMVRAILNGRKTQTRRVLKPQPDSGIQYNPCAQHGVLNGKGNPLVCRFGQPGDRLWVREAHAFVPEPAYRRSTGIYQQINPADDYEACVYRENFDRSRSFPWRPSIHMPRWASRITLEIVSVRVERLQNIDAAGASAEGIKVPRDAEGNLLIDVSSKFSPAKYIQGSGTPNEHLARAFFASLWESINGAGSWDANPWVWVVEFRRVEA</sequence>
<dbReference type="AlphaFoldDB" id="A0A1H0IAM3"/>
<keyword evidence="2" id="KW-1185">Reference proteome</keyword>
<dbReference type="Proteomes" id="UP000199075">
    <property type="component" value="Unassembled WGS sequence"/>
</dbReference>
<evidence type="ECO:0000313" key="1">
    <source>
        <dbReference type="EMBL" id="SDO28514.1"/>
    </source>
</evidence>
<dbReference type="STRING" id="419597.SAMN04487957_10550"/>
<proteinExistence type="predicted"/>
<dbReference type="OrthoDB" id="72471at2"/>
<accession>A0A1H0IAM3</accession>